<reference evidence="5 6" key="1">
    <citation type="journal article" date="2023" name="Microb. Genom.">
        <title>Mesoterricola silvestris gen. nov., sp. nov., Mesoterricola sediminis sp. nov., Geothrix oryzae sp. nov., Geothrix edaphica sp. nov., Geothrix rubra sp. nov., and Geothrix limicola sp. nov., six novel members of Acidobacteriota isolated from soils.</title>
        <authorList>
            <person name="Weisberg A.J."/>
            <person name="Pearce E."/>
            <person name="Kramer C.G."/>
            <person name="Chang J.H."/>
            <person name="Clarke C.R."/>
        </authorList>
    </citation>
    <scope>NUCLEOTIDE SEQUENCE [LARGE SCALE GENOMIC DNA]</scope>
    <source>
        <strain evidence="5 6">NRRL_B-2795</strain>
    </source>
</reference>
<dbReference type="InterPro" id="IPR055170">
    <property type="entry name" value="GFO_IDH_MocA-like_dom"/>
</dbReference>
<dbReference type="Pfam" id="PF22725">
    <property type="entry name" value="GFO_IDH_MocA_C3"/>
    <property type="match status" value="1"/>
</dbReference>
<evidence type="ECO:0000256" key="2">
    <source>
        <dbReference type="ARBA" id="ARBA00023002"/>
    </source>
</evidence>
<evidence type="ECO:0000256" key="1">
    <source>
        <dbReference type="ARBA" id="ARBA00010928"/>
    </source>
</evidence>
<feature type="domain" description="GFO/IDH/MocA-like oxidoreductase" evidence="4">
    <location>
        <begin position="132"/>
        <end position="248"/>
    </location>
</feature>
<organism evidence="5 6">
    <name type="scientific">Streptomyces griseiscabiei</name>
    <dbReference type="NCBI Taxonomy" id="2993540"/>
    <lineage>
        <taxon>Bacteria</taxon>
        <taxon>Bacillati</taxon>
        <taxon>Actinomycetota</taxon>
        <taxon>Actinomycetes</taxon>
        <taxon>Kitasatosporales</taxon>
        <taxon>Streptomycetaceae</taxon>
        <taxon>Streptomyces</taxon>
    </lineage>
</organism>
<dbReference type="PANTHER" id="PTHR22604">
    <property type="entry name" value="OXIDOREDUCTASES"/>
    <property type="match status" value="1"/>
</dbReference>
<name>A0ABU4L699_9ACTN</name>
<dbReference type="Pfam" id="PF01408">
    <property type="entry name" value="GFO_IDH_MocA"/>
    <property type="match status" value="1"/>
</dbReference>
<dbReference type="InterPro" id="IPR050984">
    <property type="entry name" value="Gfo/Idh/MocA_domain"/>
</dbReference>
<dbReference type="InterPro" id="IPR036291">
    <property type="entry name" value="NAD(P)-bd_dom_sf"/>
</dbReference>
<evidence type="ECO:0000313" key="5">
    <source>
        <dbReference type="EMBL" id="MDX2911300.1"/>
    </source>
</evidence>
<dbReference type="Gene3D" id="3.40.50.720">
    <property type="entry name" value="NAD(P)-binding Rossmann-like Domain"/>
    <property type="match status" value="1"/>
</dbReference>
<dbReference type="SUPFAM" id="SSF55347">
    <property type="entry name" value="Glyceraldehyde-3-phosphate dehydrogenase-like, C-terminal domain"/>
    <property type="match status" value="1"/>
</dbReference>
<protein>
    <submittedName>
        <fullName evidence="5">Gfo/Idh/MocA family oxidoreductase</fullName>
    </submittedName>
</protein>
<dbReference type="Gene3D" id="3.30.360.10">
    <property type="entry name" value="Dihydrodipicolinate Reductase, domain 2"/>
    <property type="match status" value="1"/>
</dbReference>
<dbReference type="PANTHER" id="PTHR22604:SF105">
    <property type="entry name" value="TRANS-1,2-DIHYDROBENZENE-1,2-DIOL DEHYDROGENASE"/>
    <property type="match status" value="1"/>
</dbReference>
<sequence length="335" mass="36145">MSFRWGIAGTGAIANGFADALGRLPDAQLIAVGSRSRDKADAFGEKYGIAPRHRHGSYEDLAADDSVDVFYVASPHSHHHEHTLLFLNAGRPVLCEKAFALDAEQAADMVAVSRERGLFLMEAMWSRFLPVYVKVRELLAEGIIGEVQCLEADFGLRFPADPGHRLFDRALGGGSLLDLGVYPMSLASMVLGTPDRITAYGTLGPTGVDEHIAVLSGYDSGAVALAQSSVRATLGCTARVTGTEGYIELPFLMHCPDELTVQSRGVTERLSLPAARDGDGDETAGGGLHHQIRHVHERLRAGESESDIMPLDETLAVMRTLDIARDQIGLRYDAH</sequence>
<comment type="caution">
    <text evidence="5">The sequence shown here is derived from an EMBL/GenBank/DDBJ whole genome shotgun (WGS) entry which is preliminary data.</text>
</comment>
<evidence type="ECO:0000259" key="4">
    <source>
        <dbReference type="Pfam" id="PF22725"/>
    </source>
</evidence>
<evidence type="ECO:0000313" key="6">
    <source>
        <dbReference type="Proteomes" id="UP001271723"/>
    </source>
</evidence>
<feature type="domain" description="Gfo/Idh/MocA-like oxidoreductase N-terminal" evidence="3">
    <location>
        <begin position="3"/>
        <end position="121"/>
    </location>
</feature>
<evidence type="ECO:0000259" key="3">
    <source>
        <dbReference type="Pfam" id="PF01408"/>
    </source>
</evidence>
<keyword evidence="6" id="KW-1185">Reference proteome</keyword>
<dbReference type="SUPFAM" id="SSF51735">
    <property type="entry name" value="NAD(P)-binding Rossmann-fold domains"/>
    <property type="match status" value="1"/>
</dbReference>
<accession>A0ABU4L699</accession>
<dbReference type="Proteomes" id="UP001271723">
    <property type="component" value="Unassembled WGS sequence"/>
</dbReference>
<dbReference type="EMBL" id="JARAVY010000008">
    <property type="protein sequence ID" value="MDX2911300.1"/>
    <property type="molecule type" value="Genomic_DNA"/>
</dbReference>
<proteinExistence type="inferred from homology"/>
<dbReference type="RefSeq" id="WP_086754850.1">
    <property type="nucleotide sequence ID" value="NZ_JAGJBZ010000002.1"/>
</dbReference>
<dbReference type="InterPro" id="IPR000683">
    <property type="entry name" value="Gfo/Idh/MocA-like_OxRdtase_N"/>
</dbReference>
<keyword evidence="2" id="KW-0560">Oxidoreductase</keyword>
<comment type="similarity">
    <text evidence="1">Belongs to the Gfo/Idh/MocA family.</text>
</comment>
<gene>
    <name evidence="5" type="ORF">PV517_21705</name>
</gene>